<evidence type="ECO:0000256" key="17">
    <source>
        <dbReference type="SAM" id="Phobius"/>
    </source>
</evidence>
<reference evidence="21" key="1">
    <citation type="journal article" date="2017" name="Nat. Microbiol.">
        <title>Global analysis of biosynthetic gene clusters reveals vast potential of secondary metabolite production in Penicillium species.</title>
        <authorList>
            <person name="Nielsen J.C."/>
            <person name="Grijseels S."/>
            <person name="Prigent S."/>
            <person name="Ji B."/>
            <person name="Dainat J."/>
            <person name="Nielsen K.F."/>
            <person name="Frisvad J.C."/>
            <person name="Workman M."/>
            <person name="Nielsen J."/>
        </authorList>
    </citation>
    <scope>NUCLEOTIDE SEQUENCE [LARGE SCALE GENOMIC DNA]</scope>
    <source>
        <strain evidence="21">IBT 24891</strain>
    </source>
</reference>
<comment type="caution">
    <text evidence="20">The sequence shown here is derived from an EMBL/GenBank/DDBJ whole genome shotgun (WGS) entry which is preliminary data.</text>
</comment>
<keyword evidence="13 17" id="KW-1133">Transmembrane helix</keyword>
<evidence type="ECO:0000256" key="8">
    <source>
        <dbReference type="ARBA" id="ARBA00022670"/>
    </source>
</evidence>
<dbReference type="FunFam" id="3.40.50.1820:FF:000003">
    <property type="entry name" value="Dipeptidyl peptidase 4"/>
    <property type="match status" value="1"/>
</dbReference>
<evidence type="ECO:0000256" key="1">
    <source>
        <dbReference type="ARBA" id="ARBA00001257"/>
    </source>
</evidence>
<dbReference type="InterPro" id="IPR050278">
    <property type="entry name" value="Serine_Prot_S9B/DPPIV"/>
</dbReference>
<dbReference type="GO" id="GO:0017000">
    <property type="term" value="P:antibiotic biosynthetic process"/>
    <property type="evidence" value="ECO:0007669"/>
    <property type="project" value="UniProtKB-ARBA"/>
</dbReference>
<dbReference type="Gene3D" id="3.40.50.1820">
    <property type="entry name" value="alpha/beta hydrolase"/>
    <property type="match status" value="1"/>
</dbReference>
<evidence type="ECO:0000256" key="15">
    <source>
        <dbReference type="ARBA" id="ARBA00023180"/>
    </source>
</evidence>
<evidence type="ECO:0000256" key="2">
    <source>
        <dbReference type="ARBA" id="ARBA00002218"/>
    </source>
</evidence>
<keyword evidence="6" id="KW-0031">Aminopeptidase</keyword>
<dbReference type="STRING" id="303698.A0A1V6TTF9"/>
<keyword evidence="8" id="KW-0645">Protease</keyword>
<feature type="compositionally biased region" description="Polar residues" evidence="16">
    <location>
        <begin position="17"/>
        <end position="29"/>
    </location>
</feature>
<comment type="similarity">
    <text evidence="4">Belongs to the peptidase S9B family.</text>
</comment>
<protein>
    <recommendedName>
        <fullName evidence="5">dipeptidyl-peptidase IV</fullName>
        <ecNumber evidence="5">3.4.14.5</ecNumber>
    </recommendedName>
</protein>
<evidence type="ECO:0000256" key="5">
    <source>
        <dbReference type="ARBA" id="ARBA00012062"/>
    </source>
</evidence>
<dbReference type="GO" id="GO:0008239">
    <property type="term" value="F:dipeptidyl-peptidase activity"/>
    <property type="evidence" value="ECO:0007669"/>
    <property type="project" value="UniProtKB-EC"/>
</dbReference>
<dbReference type="EC" id="3.4.14.5" evidence="5"/>
<dbReference type="GO" id="GO:0005774">
    <property type="term" value="C:vacuolar membrane"/>
    <property type="evidence" value="ECO:0007669"/>
    <property type="project" value="UniProtKB-SubCell"/>
</dbReference>
<dbReference type="GO" id="GO:0004177">
    <property type="term" value="F:aminopeptidase activity"/>
    <property type="evidence" value="ECO:0007669"/>
    <property type="project" value="UniProtKB-KW"/>
</dbReference>
<evidence type="ECO:0000256" key="13">
    <source>
        <dbReference type="ARBA" id="ARBA00022989"/>
    </source>
</evidence>
<evidence type="ECO:0000256" key="11">
    <source>
        <dbReference type="ARBA" id="ARBA00022825"/>
    </source>
</evidence>
<feature type="domain" description="Dipeptidylpeptidase IV N-terminal" evidence="19">
    <location>
        <begin position="230"/>
        <end position="604"/>
    </location>
</feature>
<feature type="transmembrane region" description="Helical" evidence="17">
    <location>
        <begin position="94"/>
        <end position="114"/>
    </location>
</feature>
<evidence type="ECO:0000256" key="6">
    <source>
        <dbReference type="ARBA" id="ARBA00022438"/>
    </source>
</evidence>
<keyword evidence="7" id="KW-0926">Vacuole</keyword>
<dbReference type="Pfam" id="PF00930">
    <property type="entry name" value="DPPIV_N"/>
    <property type="match status" value="1"/>
</dbReference>
<dbReference type="EMBL" id="MLKD01000002">
    <property type="protein sequence ID" value="OQE29678.1"/>
    <property type="molecule type" value="Genomic_DNA"/>
</dbReference>
<dbReference type="PANTHER" id="PTHR11731:SF200">
    <property type="entry name" value="DIPEPTIDYL PEPTIDASE 10, ISOFORM B"/>
    <property type="match status" value="1"/>
</dbReference>
<dbReference type="PANTHER" id="PTHR11731">
    <property type="entry name" value="PROTEASE FAMILY S9B,C DIPEPTIDYL-PEPTIDASE IV-RELATED"/>
    <property type="match status" value="1"/>
</dbReference>
<dbReference type="GO" id="GO:0008236">
    <property type="term" value="F:serine-type peptidase activity"/>
    <property type="evidence" value="ECO:0007669"/>
    <property type="project" value="UniProtKB-KW"/>
</dbReference>
<comment type="catalytic activity">
    <reaction evidence="1">
        <text>Release of an N-terminal dipeptide, Xaa-Yaa-|-Zaa-, from a polypeptide, preferentially when Yaa is Pro, provided Zaa is neither Pro nor hydroxyproline.</text>
        <dbReference type="EC" id="3.4.14.5"/>
    </reaction>
</comment>
<evidence type="ECO:0000313" key="20">
    <source>
        <dbReference type="EMBL" id="OQE29678.1"/>
    </source>
</evidence>
<dbReference type="GO" id="GO:0006508">
    <property type="term" value="P:proteolysis"/>
    <property type="evidence" value="ECO:0007669"/>
    <property type="project" value="UniProtKB-KW"/>
</dbReference>
<dbReference type="Proteomes" id="UP000191285">
    <property type="component" value="Unassembled WGS sequence"/>
</dbReference>
<dbReference type="InterPro" id="IPR001375">
    <property type="entry name" value="Peptidase_S9_cat"/>
</dbReference>
<comment type="subcellular location">
    <subcellularLocation>
        <location evidence="3">Vacuole membrane</location>
        <topology evidence="3">Single-pass type II membrane protein</topology>
    </subcellularLocation>
</comment>
<organism evidence="20 21">
    <name type="scientific">Penicillium steckii</name>
    <dbReference type="NCBI Taxonomy" id="303698"/>
    <lineage>
        <taxon>Eukaryota</taxon>
        <taxon>Fungi</taxon>
        <taxon>Dikarya</taxon>
        <taxon>Ascomycota</taxon>
        <taxon>Pezizomycotina</taxon>
        <taxon>Eurotiomycetes</taxon>
        <taxon>Eurotiomycetidae</taxon>
        <taxon>Eurotiales</taxon>
        <taxon>Aspergillaceae</taxon>
        <taxon>Penicillium</taxon>
    </lineage>
</organism>
<keyword evidence="21" id="KW-1185">Reference proteome</keyword>
<dbReference type="GO" id="GO:0005886">
    <property type="term" value="C:plasma membrane"/>
    <property type="evidence" value="ECO:0007669"/>
    <property type="project" value="TreeGrafter"/>
</dbReference>
<dbReference type="InterPro" id="IPR029058">
    <property type="entry name" value="AB_hydrolase_fold"/>
</dbReference>
<dbReference type="Pfam" id="PF00326">
    <property type="entry name" value="Peptidase_S9"/>
    <property type="match status" value="1"/>
</dbReference>
<keyword evidence="15" id="KW-0325">Glycoprotein</keyword>
<evidence type="ECO:0000256" key="3">
    <source>
        <dbReference type="ARBA" id="ARBA00004576"/>
    </source>
</evidence>
<keyword evidence="10" id="KW-0378">Hydrolase</keyword>
<accession>A0A1V6TTF9</accession>
<dbReference type="AlphaFoldDB" id="A0A1V6TTF9"/>
<name>A0A1V6TTF9_9EURO</name>
<evidence type="ECO:0000256" key="14">
    <source>
        <dbReference type="ARBA" id="ARBA00023136"/>
    </source>
</evidence>
<evidence type="ECO:0000256" key="7">
    <source>
        <dbReference type="ARBA" id="ARBA00022554"/>
    </source>
</evidence>
<dbReference type="Gene3D" id="2.140.10.30">
    <property type="entry name" value="Dipeptidylpeptidase IV, N-terminal domain"/>
    <property type="match status" value="1"/>
</dbReference>
<dbReference type="GO" id="GO:0072330">
    <property type="term" value="P:monocarboxylic acid biosynthetic process"/>
    <property type="evidence" value="ECO:0007669"/>
    <property type="project" value="UniProtKB-ARBA"/>
</dbReference>
<evidence type="ECO:0000259" key="18">
    <source>
        <dbReference type="Pfam" id="PF00326"/>
    </source>
</evidence>
<gene>
    <name evidence="20" type="ORF">PENSTE_c002G08374</name>
</gene>
<sequence>MGKLSEEGNPEAVPLTHQRSASIASQTSTDSGLSVASATFLEAHKASMLAAGGNEGEAEGQRYRDIEDGEDDGSNEPFLPTRKKPTSLFRTRRVLWALGLLCVGGWVLAFVLFLTQRRPTNAALSSTSTVSIHDPHSATGSTNYGKSVTLGQILRGEWLPRSHGISWIAGPDGEDGLLVEVGETGDGYLRVEDIRSRKDESGASDARVLMKKASFEVDGELIYPGMTWPSPNLEKVLILSDFQSNWRHSFYGKYWIFDVATQTAEPLDPRELSDRVQLAIWSPQSDAIVFVRENNVFLRKLSSSEVVPITKNGGANYFYGVPDWVYEEEVIAGNTGTWWSKDGKFLAFLRTNETAVPEYPVQYFLSRPSGKSPLPGLENYPEVRQIKYPKAGAPNPVVDLQFYDVEKNEVFSIDMPDDFADDDRIIIETVWASGGNVIVRETNRESDIVKIFVLDTKARVGKLVRSEDVAALDGGWVEPSQTTRFIPADPQNGRAEDGYVDTITHEGYDHLAYFSPIDSSEPKMLTKGNWEVVKAPSAVDLDRNLVYFVSTREAPTQRHIYSVKLDGSDLRALTDTSKPGYFDISFSEGAGYGLISSKGPGVPWQAVVNTQADEIEYEEVIEENERIVKMMQEYALPAEVYTNVTIDGYTLQVLERRPPHFNPSKKYPVLFFLYGGPGSQTVDRKFTIDFQSYVASSLGYIVVTVDGRGTGFIGREARCIVRGNLGHYEANDQIETAKIWADKPYVDEGRMAIWGWSYGGFMTLKVLEQDAGQTFQYGVAVAPVTDWRYYDSIYTERYMHMPQHNLEGYENSTISDAAALGENTRFMIMHGVSDDNVHLQNTLVLLDKLDLANIDNYDVQVFPDSDHSINFHNGHTLVYERLSSWLVNAFNGEWERIANPKPESDSGWNRVKRSLSFNLFV</sequence>
<evidence type="ECO:0000259" key="19">
    <source>
        <dbReference type="Pfam" id="PF00930"/>
    </source>
</evidence>
<proteinExistence type="inferred from homology"/>
<evidence type="ECO:0000256" key="10">
    <source>
        <dbReference type="ARBA" id="ARBA00022801"/>
    </source>
</evidence>
<dbReference type="OrthoDB" id="16520at2759"/>
<comment type="function">
    <text evidence="2">Type IV dipeptidyl-peptidase which removes N-terminal dipeptides sequentially from polypeptides having unsubstituted N-termini provided that the penultimate residue is proline.</text>
</comment>
<evidence type="ECO:0000256" key="4">
    <source>
        <dbReference type="ARBA" id="ARBA00006150"/>
    </source>
</evidence>
<keyword evidence="11" id="KW-0720">Serine protease</keyword>
<evidence type="ECO:0000313" key="21">
    <source>
        <dbReference type="Proteomes" id="UP000191285"/>
    </source>
</evidence>
<evidence type="ECO:0000256" key="9">
    <source>
        <dbReference type="ARBA" id="ARBA00022692"/>
    </source>
</evidence>
<dbReference type="SUPFAM" id="SSF82171">
    <property type="entry name" value="DPP6 N-terminal domain-like"/>
    <property type="match status" value="1"/>
</dbReference>
<evidence type="ECO:0000256" key="16">
    <source>
        <dbReference type="SAM" id="MobiDB-lite"/>
    </source>
</evidence>
<feature type="region of interest" description="Disordered" evidence="16">
    <location>
        <begin position="1"/>
        <end position="29"/>
    </location>
</feature>
<keyword evidence="14 17" id="KW-0472">Membrane</keyword>
<keyword evidence="9 17" id="KW-0812">Transmembrane</keyword>
<feature type="domain" description="Peptidase S9 prolyl oligopeptidase catalytic" evidence="18">
    <location>
        <begin position="689"/>
        <end position="892"/>
    </location>
</feature>
<evidence type="ECO:0000256" key="12">
    <source>
        <dbReference type="ARBA" id="ARBA00022968"/>
    </source>
</evidence>
<keyword evidence="12" id="KW-0735">Signal-anchor</keyword>
<dbReference type="SUPFAM" id="SSF53474">
    <property type="entry name" value="alpha/beta-Hydrolases"/>
    <property type="match status" value="1"/>
</dbReference>
<dbReference type="InterPro" id="IPR002469">
    <property type="entry name" value="Peptidase_S9B_N"/>
</dbReference>